<feature type="compositionally biased region" description="Polar residues" evidence="1">
    <location>
        <begin position="71"/>
        <end position="83"/>
    </location>
</feature>
<evidence type="ECO:0000259" key="2">
    <source>
        <dbReference type="SMART" id="SM00382"/>
    </source>
</evidence>
<dbReference type="GO" id="GO:0003677">
    <property type="term" value="F:DNA binding"/>
    <property type="evidence" value="ECO:0007669"/>
    <property type="project" value="TreeGrafter"/>
</dbReference>
<evidence type="ECO:0000313" key="4">
    <source>
        <dbReference type="Proteomes" id="UP000800039"/>
    </source>
</evidence>
<dbReference type="RefSeq" id="XP_040789736.1">
    <property type="nucleotide sequence ID" value="XM_040930821.1"/>
</dbReference>
<name>A0A9P4GJ51_9PLEO</name>
<organism evidence="3 4">
    <name type="scientific">Cucurbitaria berberidis CBS 394.84</name>
    <dbReference type="NCBI Taxonomy" id="1168544"/>
    <lineage>
        <taxon>Eukaryota</taxon>
        <taxon>Fungi</taxon>
        <taxon>Dikarya</taxon>
        <taxon>Ascomycota</taxon>
        <taxon>Pezizomycotina</taxon>
        <taxon>Dothideomycetes</taxon>
        <taxon>Pleosporomycetidae</taxon>
        <taxon>Pleosporales</taxon>
        <taxon>Pleosporineae</taxon>
        <taxon>Cucurbitariaceae</taxon>
        <taxon>Cucurbitaria</taxon>
    </lineage>
</organism>
<feature type="compositionally biased region" description="Basic residues" evidence="1">
    <location>
        <begin position="240"/>
        <end position="250"/>
    </location>
</feature>
<dbReference type="InterPro" id="IPR027417">
    <property type="entry name" value="P-loop_NTPase"/>
</dbReference>
<sequence>MNLEAKSLHPFFSKPPKNHAPDQVPDQAPRTNDQPVDDAHDDPDYGTSPKTAQGRKKKTRKAGDGKERNTGKSGTLNQISLDTFTRPRAQDATDTPANGYGLAEASLDEDPNRDRRKRRKTASPELSNDLHTSVRPITGQLDWQQQLQAEAAKPMTVEEPLEGTVDTDTPMSNTLHEQPQNEAEAMPRPSTPPPTAIFISSDPVVLETKAVTPKKQIKVTKSGKLLSSPPKHAPEPSSVPRKRRGRKPAKPKVSPTVTVIRYGVDAANKVAIGQRIEEILNGKKLSIRRAINPKKVPPKPAAPRKVTHPFFLGKPGTQKDAPPMKTTSEQLPPTPRRSAVTPGKLRAEARRDRSPKPTPAFGMPAGRSRVTNQSGLNEASWPTRETSHVRNLDDVDWNYRTRVQRPSTLVLRPRKLKSIVTYIPDSEDVITRLAQDLSQAVHRAESVSKSEFEPPEDVRLPTRLLTTGTEIQRRVCSQIHAVLPKPGELHQLQTAIHPAITTLFNDIERVLTPFDEGRCEGQPWTHKYGPKCASHVLQPGNEAAVLKDWLQSLTVLAVGGALKSSTAVDIKRPPKKKRKKAVDDFIVSDDDEEDGDMMECSDREGTAVPHLKSLRRPQWTRNKNVILLSGPHGCGKSATVYAVAEELGFEVFEINPGTRRSGKDIQDKVGDMTANHLVNHQRSAAPAKEDLATDNDTDNERMNTALQEDLNSGRQGTMTSFFQTNIPAKANSAAKVKVQEPKKAPTHADQTMLSMASTTRKSQKQSLILFEEADILFEEDQQFWAQVTKLALSSKRPIVITCNDERQIPSQDLPLAAVLRLHPPPVDLATDYLLVLAGREGHILERKAVSDLYHSKNYDLRASITELNLWCQMSVGDRKGGLEWIYQRWPRGRDVDSHGRLLRVASEGTYLSGMGWFSHNVFETRENITFDKEEELLKEACADWDINPIDWVAQGIDDERTIVSSSDEFSCLKNLECLDALSESLSAADVYCRVGLPAYESDYHQPTDSSLPPITDKARLSVTLAAPLLQVDHPSDFTKLDSSIFTQTHLLIKRAYPDFSHPISSHRASKPTTETDYANKLLRLKVEQKGDNSLARSDCAIALDILAVPPDFIPLQGTSYNLMPSSFDRTLSIITLDLAPYVRSIVAHEQVLETQRLRVSNLLSIGGNAKRPRTTRASRVALEGGVRETKRRDRWFDKELNFQLVMATAGKEWAGMGWKGEVEEGEEGTRSLTGTLDGSESAEDVLMQDSPALI</sequence>
<dbReference type="InterPro" id="IPR003959">
    <property type="entry name" value="ATPase_AAA_core"/>
</dbReference>
<gene>
    <name evidence="3" type="ORF">K460DRAFT_331904</name>
</gene>
<evidence type="ECO:0000256" key="1">
    <source>
        <dbReference type="SAM" id="MobiDB-lite"/>
    </source>
</evidence>
<dbReference type="Proteomes" id="UP000800039">
    <property type="component" value="Unassembled WGS sequence"/>
</dbReference>
<dbReference type="AlphaFoldDB" id="A0A9P4GJ51"/>
<feature type="region of interest" description="Disordered" evidence="1">
    <location>
        <begin position="293"/>
        <end position="385"/>
    </location>
</feature>
<feature type="region of interest" description="Disordered" evidence="1">
    <location>
        <begin position="1"/>
        <end position="254"/>
    </location>
</feature>
<dbReference type="OrthoDB" id="9996895at2759"/>
<accession>A0A9P4GJ51</accession>
<dbReference type="SUPFAM" id="SSF52540">
    <property type="entry name" value="P-loop containing nucleoside triphosphate hydrolases"/>
    <property type="match status" value="1"/>
</dbReference>
<dbReference type="GO" id="GO:0005634">
    <property type="term" value="C:nucleus"/>
    <property type="evidence" value="ECO:0007669"/>
    <property type="project" value="TreeGrafter"/>
</dbReference>
<dbReference type="Gene3D" id="3.40.50.300">
    <property type="entry name" value="P-loop containing nucleotide triphosphate hydrolases"/>
    <property type="match status" value="1"/>
</dbReference>
<feature type="compositionally biased region" description="Basic and acidic residues" evidence="1">
    <location>
        <begin position="345"/>
        <end position="355"/>
    </location>
</feature>
<evidence type="ECO:0000313" key="3">
    <source>
        <dbReference type="EMBL" id="KAF1847173.1"/>
    </source>
</evidence>
<dbReference type="GO" id="GO:0016887">
    <property type="term" value="F:ATP hydrolysis activity"/>
    <property type="evidence" value="ECO:0007669"/>
    <property type="project" value="InterPro"/>
</dbReference>
<dbReference type="PANTHER" id="PTHR23389">
    <property type="entry name" value="CHROMOSOME TRANSMISSION FIDELITY FACTOR 18"/>
    <property type="match status" value="1"/>
</dbReference>
<dbReference type="SMART" id="SM00382">
    <property type="entry name" value="AAA"/>
    <property type="match status" value="1"/>
</dbReference>
<feature type="compositionally biased region" description="Basic and acidic residues" evidence="1">
    <location>
        <begin position="61"/>
        <end position="70"/>
    </location>
</feature>
<keyword evidence="4" id="KW-1185">Reference proteome</keyword>
<dbReference type="PANTHER" id="PTHR23389:SF21">
    <property type="entry name" value="ATPASE FAMILY AAA DOMAIN-CONTAINING PROTEIN 5"/>
    <property type="match status" value="1"/>
</dbReference>
<dbReference type="InterPro" id="IPR003593">
    <property type="entry name" value="AAA+_ATPase"/>
</dbReference>
<dbReference type="Pfam" id="PF00004">
    <property type="entry name" value="AAA"/>
    <property type="match status" value="1"/>
</dbReference>
<protein>
    <recommendedName>
        <fullName evidence="2">AAA+ ATPase domain-containing protein</fullName>
    </recommendedName>
</protein>
<reference evidence="3" key="1">
    <citation type="submission" date="2020-01" db="EMBL/GenBank/DDBJ databases">
        <authorList>
            <consortium name="DOE Joint Genome Institute"/>
            <person name="Haridas S."/>
            <person name="Albert R."/>
            <person name="Binder M."/>
            <person name="Bloem J."/>
            <person name="Labutti K."/>
            <person name="Salamov A."/>
            <person name="Andreopoulos B."/>
            <person name="Baker S.E."/>
            <person name="Barry K."/>
            <person name="Bills G."/>
            <person name="Bluhm B.H."/>
            <person name="Cannon C."/>
            <person name="Castanera R."/>
            <person name="Culley D.E."/>
            <person name="Daum C."/>
            <person name="Ezra D."/>
            <person name="Gonzalez J.B."/>
            <person name="Henrissat B."/>
            <person name="Kuo A."/>
            <person name="Liang C."/>
            <person name="Lipzen A."/>
            <person name="Lutzoni F."/>
            <person name="Magnuson J."/>
            <person name="Mondo S."/>
            <person name="Nolan M."/>
            <person name="Ohm R."/>
            <person name="Pangilinan J."/>
            <person name="Park H.-J."/>
            <person name="Ramirez L."/>
            <person name="Alfaro M."/>
            <person name="Sun H."/>
            <person name="Tritt A."/>
            <person name="Yoshinaga Y."/>
            <person name="Zwiers L.-H."/>
            <person name="Turgeon B.G."/>
            <person name="Goodwin S.B."/>
            <person name="Spatafora J.W."/>
            <person name="Crous P.W."/>
            <person name="Grigoriev I.V."/>
        </authorList>
    </citation>
    <scope>NUCLEOTIDE SEQUENCE</scope>
    <source>
        <strain evidence="3">CBS 394.84</strain>
    </source>
</reference>
<proteinExistence type="predicted"/>
<dbReference type="EMBL" id="ML976615">
    <property type="protein sequence ID" value="KAF1847173.1"/>
    <property type="molecule type" value="Genomic_DNA"/>
</dbReference>
<feature type="domain" description="AAA+ ATPase" evidence="2">
    <location>
        <begin position="622"/>
        <end position="836"/>
    </location>
</feature>
<comment type="caution">
    <text evidence="3">The sequence shown here is derived from an EMBL/GenBank/DDBJ whole genome shotgun (WGS) entry which is preliminary data.</text>
</comment>
<feature type="compositionally biased region" description="Polar residues" evidence="1">
    <location>
        <begin position="166"/>
        <end position="181"/>
    </location>
</feature>
<dbReference type="GeneID" id="63848073"/>
<dbReference type="GO" id="GO:0005524">
    <property type="term" value="F:ATP binding"/>
    <property type="evidence" value="ECO:0007669"/>
    <property type="project" value="InterPro"/>
</dbReference>